<feature type="compositionally biased region" description="Basic and acidic residues" evidence="1">
    <location>
        <begin position="25"/>
        <end position="41"/>
    </location>
</feature>
<gene>
    <name evidence="2" type="ORF">AVDCRST_MAG56-910</name>
</gene>
<reference evidence="2" key="1">
    <citation type="submission" date="2020-02" db="EMBL/GenBank/DDBJ databases">
        <authorList>
            <person name="Meier V. D."/>
        </authorList>
    </citation>
    <scope>NUCLEOTIDE SEQUENCE</scope>
    <source>
        <strain evidence="2">AVDCRST_MAG56</strain>
    </source>
</reference>
<dbReference type="EMBL" id="CADCTQ010000081">
    <property type="protein sequence ID" value="CAA9230033.1"/>
    <property type="molecule type" value="Genomic_DNA"/>
</dbReference>
<proteinExistence type="predicted"/>
<feature type="non-terminal residue" evidence="2">
    <location>
        <position position="1"/>
    </location>
</feature>
<organism evidence="2">
    <name type="scientific">uncultured Cytophagales bacterium</name>
    <dbReference type="NCBI Taxonomy" id="158755"/>
    <lineage>
        <taxon>Bacteria</taxon>
        <taxon>Pseudomonadati</taxon>
        <taxon>Bacteroidota</taxon>
        <taxon>Sphingobacteriia</taxon>
        <taxon>Sphingobacteriales</taxon>
        <taxon>environmental samples</taxon>
    </lineage>
</organism>
<feature type="non-terminal residue" evidence="2">
    <location>
        <position position="91"/>
    </location>
</feature>
<dbReference type="AlphaFoldDB" id="A0A6J4HPX7"/>
<feature type="compositionally biased region" description="Basic residues" evidence="1">
    <location>
        <begin position="62"/>
        <end position="71"/>
    </location>
</feature>
<name>A0A6J4HPX7_9SPHI</name>
<evidence type="ECO:0000256" key="1">
    <source>
        <dbReference type="SAM" id="MobiDB-lite"/>
    </source>
</evidence>
<feature type="compositionally biased region" description="Basic residues" evidence="1">
    <location>
        <begin position="78"/>
        <end position="91"/>
    </location>
</feature>
<protein>
    <submittedName>
        <fullName evidence="2">Uncharacterized protein</fullName>
    </submittedName>
</protein>
<accession>A0A6J4HPX7</accession>
<sequence>GKRLQTGGQPLPPGSGKPGCGAKKGNPELRYRPAGTAHDHGPGPGNRLPRRGRLPHAEHRRGNPARPHRAARQYPGPRLRKLRLRQQLRPL</sequence>
<evidence type="ECO:0000313" key="2">
    <source>
        <dbReference type="EMBL" id="CAA9230033.1"/>
    </source>
</evidence>
<feature type="region of interest" description="Disordered" evidence="1">
    <location>
        <begin position="1"/>
        <end position="91"/>
    </location>
</feature>